<comment type="caution">
    <text evidence="1">The sequence shown here is derived from an EMBL/GenBank/DDBJ whole genome shotgun (WGS) entry which is preliminary data.</text>
</comment>
<sequence length="300" mass="34305">MMVETQAKLRLGMPMWSHQAWQYSVYQGQLASAMRLANYARVFSSVEGNTTFYALPSAITVANWRDAVDDSFRFTFKFPQTITHQSALRHCQQEVAHFFSVMAPLHNVVSQWMIQLPKHFGPESLPILAEFIAQLPNDFPIGIEVRHTEFFVKGASEQQLNRLLFDHGMDRIMMDTRPVFEAPALTQAVIEAHQRKPRLPVHAVATGMNPVIRFIGHPDLHENDQFFFPWLSKIGQWLSEGRVPHLFIHTPDNALAPELALRLFQQLREYCAVHYQLVLDPFQLPDCAAAKQLGMDLGLT</sequence>
<reference evidence="1 2" key="1">
    <citation type="journal article" date="2013" name="Int. J. Syst. Evol. Microbiol.">
        <title>Celerinatantimonas yamalensis sp. nov., a cold-adapted diazotrophic bacterium from a cold permafrost brine.</title>
        <authorList>
            <person name="Shcherbakova V."/>
            <person name="Chuvilskaya N."/>
            <person name="Rivkina E."/>
            <person name="Demidov N."/>
            <person name="Uchaeva V."/>
            <person name="Suetin S."/>
            <person name="Suzina N."/>
            <person name="Gilichinsky D."/>
        </authorList>
    </citation>
    <scope>NUCLEOTIDE SEQUENCE [LARGE SCALE GENOMIC DNA]</scope>
    <source>
        <strain evidence="1 2">C7</strain>
    </source>
</reference>
<proteinExistence type="predicted"/>
<organism evidence="1 2">
    <name type="scientific">Celerinatantimonas yamalensis</name>
    <dbReference type="NCBI Taxonomy" id="559956"/>
    <lineage>
        <taxon>Bacteria</taxon>
        <taxon>Pseudomonadati</taxon>
        <taxon>Pseudomonadota</taxon>
        <taxon>Gammaproteobacteria</taxon>
        <taxon>Celerinatantimonadaceae</taxon>
        <taxon>Celerinatantimonas</taxon>
    </lineage>
</organism>
<dbReference type="RefSeq" id="WP_408622023.1">
    <property type="nucleotide sequence ID" value="NZ_JBEQCT010000001.1"/>
</dbReference>
<dbReference type="EMBL" id="JBEQCT010000001">
    <property type="protein sequence ID" value="MFM2483870.1"/>
    <property type="molecule type" value="Genomic_DNA"/>
</dbReference>
<dbReference type="InterPro" id="IPR002763">
    <property type="entry name" value="DUF72"/>
</dbReference>
<dbReference type="Proteomes" id="UP001629953">
    <property type="component" value="Unassembled WGS sequence"/>
</dbReference>
<dbReference type="Gene3D" id="3.20.20.410">
    <property type="entry name" value="Protein of unknown function UPF0759"/>
    <property type="match status" value="1"/>
</dbReference>
<dbReference type="PANTHER" id="PTHR30348:SF9">
    <property type="entry name" value="UPF0759 PROTEIN YECE"/>
    <property type="match status" value="1"/>
</dbReference>
<dbReference type="PANTHER" id="PTHR30348">
    <property type="entry name" value="UNCHARACTERIZED PROTEIN YECE"/>
    <property type="match status" value="1"/>
</dbReference>
<name>A0ABW9G2G4_9GAMM</name>
<dbReference type="SUPFAM" id="SSF117396">
    <property type="entry name" value="TM1631-like"/>
    <property type="match status" value="1"/>
</dbReference>
<evidence type="ECO:0000313" key="2">
    <source>
        <dbReference type="Proteomes" id="UP001629953"/>
    </source>
</evidence>
<keyword evidence="2" id="KW-1185">Reference proteome</keyword>
<gene>
    <name evidence="1" type="ORF">ABUE30_02110</name>
</gene>
<accession>A0ABW9G2G4</accession>
<dbReference type="InterPro" id="IPR036520">
    <property type="entry name" value="UPF0759_sf"/>
</dbReference>
<dbReference type="Pfam" id="PF01904">
    <property type="entry name" value="DUF72"/>
    <property type="match status" value="1"/>
</dbReference>
<protein>
    <submittedName>
        <fullName evidence="1">DUF72 domain-containing protein</fullName>
    </submittedName>
</protein>
<evidence type="ECO:0000313" key="1">
    <source>
        <dbReference type="EMBL" id="MFM2483870.1"/>
    </source>
</evidence>